<dbReference type="InterPro" id="IPR036047">
    <property type="entry name" value="F-box-like_dom_sf"/>
</dbReference>
<dbReference type="Gene3D" id="1.20.1280.50">
    <property type="match status" value="1"/>
</dbReference>
<feature type="domain" description="F-box" evidence="1">
    <location>
        <begin position="8"/>
        <end position="64"/>
    </location>
</feature>
<organism evidence="2 3">
    <name type="scientific">Crepidotus variabilis</name>
    <dbReference type="NCBI Taxonomy" id="179855"/>
    <lineage>
        <taxon>Eukaryota</taxon>
        <taxon>Fungi</taxon>
        <taxon>Dikarya</taxon>
        <taxon>Basidiomycota</taxon>
        <taxon>Agaricomycotina</taxon>
        <taxon>Agaricomycetes</taxon>
        <taxon>Agaricomycetidae</taxon>
        <taxon>Agaricales</taxon>
        <taxon>Agaricineae</taxon>
        <taxon>Crepidotaceae</taxon>
        <taxon>Crepidotus</taxon>
    </lineage>
</organism>
<dbReference type="InterPro" id="IPR001810">
    <property type="entry name" value="F-box_dom"/>
</dbReference>
<dbReference type="Pfam" id="PF12937">
    <property type="entry name" value="F-box-like"/>
    <property type="match status" value="1"/>
</dbReference>
<evidence type="ECO:0000259" key="1">
    <source>
        <dbReference type="PROSITE" id="PS50181"/>
    </source>
</evidence>
<accession>A0A9P6JVE9</accession>
<comment type="caution">
    <text evidence="2">The sequence shown here is derived from an EMBL/GenBank/DDBJ whole genome shotgun (WGS) entry which is preliminary data.</text>
</comment>
<evidence type="ECO:0000313" key="2">
    <source>
        <dbReference type="EMBL" id="KAF9533913.1"/>
    </source>
</evidence>
<reference evidence="2" key="1">
    <citation type="submission" date="2020-11" db="EMBL/GenBank/DDBJ databases">
        <authorList>
            <consortium name="DOE Joint Genome Institute"/>
            <person name="Ahrendt S."/>
            <person name="Riley R."/>
            <person name="Andreopoulos W."/>
            <person name="Labutti K."/>
            <person name="Pangilinan J."/>
            <person name="Ruiz-Duenas F.J."/>
            <person name="Barrasa J.M."/>
            <person name="Sanchez-Garcia M."/>
            <person name="Camarero S."/>
            <person name="Miyauchi S."/>
            <person name="Serrano A."/>
            <person name="Linde D."/>
            <person name="Babiker R."/>
            <person name="Drula E."/>
            <person name="Ayuso-Fernandez I."/>
            <person name="Pacheco R."/>
            <person name="Padilla G."/>
            <person name="Ferreira P."/>
            <person name="Barriuso J."/>
            <person name="Kellner H."/>
            <person name="Castanera R."/>
            <person name="Alfaro M."/>
            <person name="Ramirez L."/>
            <person name="Pisabarro A.G."/>
            <person name="Kuo A."/>
            <person name="Tritt A."/>
            <person name="Lipzen A."/>
            <person name="He G."/>
            <person name="Yan M."/>
            <person name="Ng V."/>
            <person name="Cullen D."/>
            <person name="Martin F."/>
            <person name="Rosso M.-N."/>
            <person name="Henrissat B."/>
            <person name="Hibbett D."/>
            <person name="Martinez A.T."/>
            <person name="Grigoriev I.V."/>
        </authorList>
    </citation>
    <scope>NUCLEOTIDE SEQUENCE</scope>
    <source>
        <strain evidence="2">CBS 506.95</strain>
    </source>
</reference>
<proteinExistence type="predicted"/>
<keyword evidence="3" id="KW-1185">Reference proteome</keyword>
<name>A0A9P6JVE9_9AGAR</name>
<dbReference type="AlphaFoldDB" id="A0A9P6JVE9"/>
<dbReference type="OrthoDB" id="3246221at2759"/>
<gene>
    <name evidence="2" type="ORF">CPB83DRAFT_415184</name>
</gene>
<dbReference type="EMBL" id="MU157827">
    <property type="protein sequence ID" value="KAF9533913.1"/>
    <property type="molecule type" value="Genomic_DNA"/>
</dbReference>
<evidence type="ECO:0000313" key="3">
    <source>
        <dbReference type="Proteomes" id="UP000807306"/>
    </source>
</evidence>
<dbReference type="SUPFAM" id="SSF81383">
    <property type="entry name" value="F-box domain"/>
    <property type="match status" value="1"/>
</dbReference>
<protein>
    <recommendedName>
        <fullName evidence="1">F-box domain-containing protein</fullName>
    </recommendedName>
</protein>
<sequence>MNGTLHSMPTLSQLPTEIMNDIFVFLLDIDAEANSLDKDCIAVSQVCQRWRAISVSLPVLWTKIPMLYPHWVFILLKRSSSRNIEIGFDPASYHENRILMALKIFKWLLTHHSHRISTFILVDIPPKHLDLFLTIPLSCFPLLRTFWLEIAHDDNLEFQTFGIQRMLRRAIHLNTLRLPVVIDWHAHSKLNLCNLRKLFLVDNVTGSDPPNGADFFNGLKDLPSLEVLVLRDGQLPFSTGGIKEDARVHLARLEDLAITDTLDCIQNFLRRVQLPSTVNMQLHFEVGENVDDVALQAALEEILGKFRHIGQWQCIQFTSWGNPDGYPKFVAWSGLTPNEWPNHQNYPSVDPKLGLTFDAPHLWTSINHMMFQFPSLMGCKDVEYLELIPSFPNEYLDSADLIFSTEEIFRIFGAMPSLKTISAETMNHITPVLAAIVKPVTIEPGETQTTMSSVAFPALESLQLVRFNLHSAHVKYQSPSLFYALRVRQQAEKPISSVVFYDCKLPADTFPSRRELSQDDYDPWTNLEPEDVTKNLQIHSLDIRTIFYFYRCSFR</sequence>
<dbReference type="Proteomes" id="UP000807306">
    <property type="component" value="Unassembled WGS sequence"/>
</dbReference>
<dbReference type="PROSITE" id="PS50181">
    <property type="entry name" value="FBOX"/>
    <property type="match status" value="1"/>
</dbReference>